<dbReference type="AlphaFoldDB" id="A0AAW2DSI9"/>
<dbReference type="EMBL" id="JAZDWU010000002">
    <property type="protein sequence ID" value="KAL0012553.1"/>
    <property type="molecule type" value="Genomic_DNA"/>
</dbReference>
<dbReference type="InterPro" id="IPR029466">
    <property type="entry name" value="NAM-associated_C"/>
</dbReference>
<evidence type="ECO:0000256" key="1">
    <source>
        <dbReference type="SAM" id="Coils"/>
    </source>
</evidence>
<accession>A0AAW2DSI9</accession>
<feature type="region of interest" description="Disordered" evidence="2">
    <location>
        <begin position="76"/>
        <end position="99"/>
    </location>
</feature>
<organism evidence="4 5">
    <name type="scientific">Lithocarpus litseifolius</name>
    <dbReference type="NCBI Taxonomy" id="425828"/>
    <lineage>
        <taxon>Eukaryota</taxon>
        <taxon>Viridiplantae</taxon>
        <taxon>Streptophyta</taxon>
        <taxon>Embryophyta</taxon>
        <taxon>Tracheophyta</taxon>
        <taxon>Spermatophyta</taxon>
        <taxon>Magnoliopsida</taxon>
        <taxon>eudicotyledons</taxon>
        <taxon>Gunneridae</taxon>
        <taxon>Pentapetalae</taxon>
        <taxon>rosids</taxon>
        <taxon>fabids</taxon>
        <taxon>Fagales</taxon>
        <taxon>Fagaceae</taxon>
        <taxon>Lithocarpus</taxon>
    </lineage>
</organism>
<evidence type="ECO:0000259" key="3">
    <source>
        <dbReference type="Pfam" id="PF14303"/>
    </source>
</evidence>
<proteinExistence type="predicted"/>
<sequence>MSGAANLRMVWWLWFVGRENKEWEGRESWEIAREVMDSQNTFFLDILQDKEQGFEFFDSSILMSTSHLDVNVHQSPPEVEMGQSTPPIAKKSTTKRSQREHNFTVDEDINLVSAWLNVSLDAVTSMDRKHTAFWDRIWSTFHNDKKFNCSKDSLCSRWSTIQKETNKFCGYLAQIENRNESGKIEHDKIEDAKTMYKSNRKNSFQLEHCWRILRNEAKWLIQRDNLKVRTRQPATQSCSTFASSINLEEDNDEMNSGETLERPIGKKAEKEKLKKIKNCDDVLPILSSQLDEIKEEKRRVHEEKKESMRIALEERREFMRIASEERRELIRIKKDKNEVEKRKAKDEIMMKDTRTMDPEQKEYIRLRRLEILES</sequence>
<evidence type="ECO:0000256" key="2">
    <source>
        <dbReference type="SAM" id="MobiDB-lite"/>
    </source>
</evidence>
<dbReference type="Pfam" id="PF14303">
    <property type="entry name" value="NAM-associated"/>
    <property type="match status" value="1"/>
</dbReference>
<dbReference type="PANTHER" id="PTHR45125:SF51">
    <property type="entry name" value="F21J9.4-RELATED"/>
    <property type="match status" value="1"/>
</dbReference>
<name>A0AAW2DSI9_9ROSI</name>
<evidence type="ECO:0000313" key="5">
    <source>
        <dbReference type="Proteomes" id="UP001459277"/>
    </source>
</evidence>
<protein>
    <recommendedName>
        <fullName evidence="3">No apical meristem-associated C-terminal domain-containing protein</fullName>
    </recommendedName>
</protein>
<dbReference type="PANTHER" id="PTHR45125">
    <property type="entry name" value="F21J9.4-RELATED"/>
    <property type="match status" value="1"/>
</dbReference>
<feature type="coiled-coil region" evidence="1">
    <location>
        <begin position="286"/>
        <end position="342"/>
    </location>
</feature>
<keyword evidence="5" id="KW-1185">Reference proteome</keyword>
<feature type="domain" description="No apical meristem-associated C-terminal" evidence="3">
    <location>
        <begin position="203"/>
        <end position="371"/>
    </location>
</feature>
<evidence type="ECO:0000313" key="4">
    <source>
        <dbReference type="EMBL" id="KAL0012553.1"/>
    </source>
</evidence>
<dbReference type="Proteomes" id="UP001459277">
    <property type="component" value="Unassembled WGS sequence"/>
</dbReference>
<comment type="caution">
    <text evidence="4">The sequence shown here is derived from an EMBL/GenBank/DDBJ whole genome shotgun (WGS) entry which is preliminary data.</text>
</comment>
<reference evidence="4 5" key="1">
    <citation type="submission" date="2024-01" db="EMBL/GenBank/DDBJ databases">
        <title>A telomere-to-telomere, gap-free genome of sweet tea (Lithocarpus litseifolius).</title>
        <authorList>
            <person name="Zhou J."/>
        </authorList>
    </citation>
    <scope>NUCLEOTIDE SEQUENCE [LARGE SCALE GENOMIC DNA]</scope>
    <source>
        <strain evidence="4">Zhou-2022a</strain>
        <tissue evidence="4">Leaf</tissue>
    </source>
</reference>
<keyword evidence="1" id="KW-0175">Coiled coil</keyword>
<gene>
    <name evidence="4" type="ORF">SO802_007661</name>
</gene>